<name>A0A1G5VTY0_9BACT</name>
<dbReference type="InterPro" id="IPR010235">
    <property type="entry name" value="HepT"/>
</dbReference>
<evidence type="ECO:0000313" key="1">
    <source>
        <dbReference type="EMBL" id="SDA49302.1"/>
    </source>
</evidence>
<dbReference type="Pfam" id="PF08780">
    <property type="entry name" value="NTase_sub_bind"/>
    <property type="match status" value="1"/>
</dbReference>
<organism evidence="1 2">
    <name type="scientific">Algoriphagus alkaliphilus</name>
    <dbReference type="NCBI Taxonomy" id="279824"/>
    <lineage>
        <taxon>Bacteria</taxon>
        <taxon>Pseudomonadati</taxon>
        <taxon>Bacteroidota</taxon>
        <taxon>Cytophagia</taxon>
        <taxon>Cytophagales</taxon>
        <taxon>Cyclobacteriaceae</taxon>
        <taxon>Algoriphagus</taxon>
    </lineage>
</organism>
<dbReference type="AlphaFoldDB" id="A0A1G5VTY0"/>
<dbReference type="Proteomes" id="UP000198756">
    <property type="component" value="Unassembled WGS sequence"/>
</dbReference>
<dbReference type="EMBL" id="FMXE01000004">
    <property type="protein sequence ID" value="SDA49302.1"/>
    <property type="molecule type" value="Genomic_DNA"/>
</dbReference>
<keyword evidence="1" id="KW-0808">Transferase</keyword>
<dbReference type="SUPFAM" id="SSF81593">
    <property type="entry name" value="Nucleotidyltransferase substrate binding subunit/domain"/>
    <property type="match status" value="1"/>
</dbReference>
<sequence length="138" mass="16126">MKTLPQTCEECLEKFSNALEELVIFASRGDKSGYTETQSRDLIRNFEITHELALKVIAKFFEKHKKGPFSGSRDATVEAFHAELIDDGKGWLDMIIDRIQYNPVYNIDSQATFLSNIRKKYIRLLERFERTMTKKLEE</sequence>
<dbReference type="Gene3D" id="1.20.120.330">
    <property type="entry name" value="Nucleotidyltransferases domain 2"/>
    <property type="match status" value="1"/>
</dbReference>
<dbReference type="GO" id="GO:0016740">
    <property type="term" value="F:transferase activity"/>
    <property type="evidence" value="ECO:0007669"/>
    <property type="project" value="UniProtKB-KW"/>
</dbReference>
<dbReference type="RefSeq" id="WP_092728560.1">
    <property type="nucleotide sequence ID" value="NZ_FMXE01000004.1"/>
</dbReference>
<gene>
    <name evidence="1" type="ORF">SAMN03080617_00709</name>
</gene>
<protein>
    <submittedName>
        <fullName evidence="1">Nucleotidyltransferase substrate binding protein, HI0074 family</fullName>
    </submittedName>
</protein>
<dbReference type="OrthoDB" id="9810452at2"/>
<dbReference type="STRING" id="279824.SAMN03080617_00709"/>
<keyword evidence="2" id="KW-1185">Reference proteome</keyword>
<proteinExistence type="predicted"/>
<evidence type="ECO:0000313" key="2">
    <source>
        <dbReference type="Proteomes" id="UP000198756"/>
    </source>
</evidence>
<accession>A0A1G5VTY0</accession>
<reference evidence="2" key="1">
    <citation type="submission" date="2016-10" db="EMBL/GenBank/DDBJ databases">
        <authorList>
            <person name="Varghese N."/>
            <person name="Submissions S."/>
        </authorList>
    </citation>
    <scope>NUCLEOTIDE SEQUENCE [LARGE SCALE GENOMIC DNA]</scope>
    <source>
        <strain evidence="2">DSM 22703</strain>
    </source>
</reference>